<feature type="region of interest" description="Disordered" evidence="1">
    <location>
        <begin position="1"/>
        <end position="45"/>
    </location>
</feature>
<dbReference type="Proteomes" id="UP000290288">
    <property type="component" value="Unassembled WGS sequence"/>
</dbReference>
<dbReference type="EMBL" id="SDEE01000593">
    <property type="protein sequence ID" value="RXW15141.1"/>
    <property type="molecule type" value="Genomic_DNA"/>
</dbReference>
<accession>A0A4Q2D8Y2</accession>
<dbReference type="AlphaFoldDB" id="A0A4Q2D8Y2"/>
<dbReference type="OrthoDB" id="515401at2759"/>
<feature type="compositionally biased region" description="Low complexity" evidence="1">
    <location>
        <begin position="254"/>
        <end position="269"/>
    </location>
</feature>
<feature type="compositionally biased region" description="Polar residues" evidence="1">
    <location>
        <begin position="98"/>
        <end position="107"/>
    </location>
</feature>
<keyword evidence="4" id="KW-1185">Reference proteome</keyword>
<evidence type="ECO:0000259" key="2">
    <source>
        <dbReference type="Pfam" id="PF11702"/>
    </source>
</evidence>
<feature type="region of interest" description="Disordered" evidence="1">
    <location>
        <begin position="87"/>
        <end position="124"/>
    </location>
</feature>
<feature type="domain" description="DUF3295" evidence="2">
    <location>
        <begin position="173"/>
        <end position="237"/>
    </location>
</feature>
<evidence type="ECO:0000256" key="1">
    <source>
        <dbReference type="SAM" id="MobiDB-lite"/>
    </source>
</evidence>
<reference evidence="3 4" key="1">
    <citation type="submission" date="2019-01" db="EMBL/GenBank/DDBJ databases">
        <title>Draft genome sequence of Psathyrella aberdarensis IHI B618.</title>
        <authorList>
            <person name="Buettner E."/>
            <person name="Kellner H."/>
        </authorList>
    </citation>
    <scope>NUCLEOTIDE SEQUENCE [LARGE SCALE GENOMIC DNA]</scope>
    <source>
        <strain evidence="3 4">IHI B618</strain>
    </source>
</reference>
<feature type="compositionally biased region" description="Low complexity" evidence="1">
    <location>
        <begin position="20"/>
        <end position="32"/>
    </location>
</feature>
<organism evidence="3 4">
    <name type="scientific">Candolleomyces aberdarensis</name>
    <dbReference type="NCBI Taxonomy" id="2316362"/>
    <lineage>
        <taxon>Eukaryota</taxon>
        <taxon>Fungi</taxon>
        <taxon>Dikarya</taxon>
        <taxon>Basidiomycota</taxon>
        <taxon>Agaricomycotina</taxon>
        <taxon>Agaricomycetes</taxon>
        <taxon>Agaricomycetidae</taxon>
        <taxon>Agaricales</taxon>
        <taxon>Agaricineae</taxon>
        <taxon>Psathyrellaceae</taxon>
        <taxon>Candolleomyces</taxon>
    </lineage>
</organism>
<name>A0A4Q2D8Y2_9AGAR</name>
<feature type="compositionally biased region" description="Basic residues" evidence="1">
    <location>
        <begin position="1"/>
        <end position="13"/>
    </location>
</feature>
<comment type="caution">
    <text evidence="3">The sequence shown here is derived from an EMBL/GenBank/DDBJ whole genome shotgun (WGS) entry which is preliminary data.</text>
</comment>
<dbReference type="InterPro" id="IPR021711">
    <property type="entry name" value="DUF3295"/>
</dbReference>
<evidence type="ECO:0000313" key="4">
    <source>
        <dbReference type="Proteomes" id="UP000290288"/>
    </source>
</evidence>
<feature type="compositionally biased region" description="Basic and acidic residues" evidence="1">
    <location>
        <begin position="289"/>
        <end position="301"/>
    </location>
</feature>
<dbReference type="STRING" id="2316362.A0A4Q2D8Y2"/>
<proteinExistence type="predicted"/>
<feature type="compositionally biased region" description="Polar residues" evidence="1">
    <location>
        <begin position="278"/>
        <end position="287"/>
    </location>
</feature>
<protein>
    <recommendedName>
        <fullName evidence="2">DUF3295 domain-containing protein</fullName>
    </recommendedName>
</protein>
<gene>
    <name evidence="3" type="ORF">EST38_g10712</name>
</gene>
<feature type="region of interest" description="Disordered" evidence="1">
    <location>
        <begin position="239"/>
        <end position="313"/>
    </location>
</feature>
<sequence>MLHHRNHRNHKHVSSGNPISLLHSNSSNSVNHVHPHLASKDHSSSGHLHGVLLRILRMRGLAIGLPVSKMSTAGPVASQVVAESVKPKGAAAPPTHASHVQTVSDSSALRKKRPLPSQEMDTDSEDEAEENCVHLLQSVAQNRLQVFAARRGIVQTTHPLSAQQEADEVPVWVREQQEGQAGPSQLSQHPPEPIPMMHPYNLPINDMPLTPRTTRLQMLRNEMPESLRRQLLWERQQAGVPIRRTTSTGGAGAGTNNLLGGLKPLTTTPSIVQLRPKGSTNREQQLKGSGDRERRASGGKEGDDDLGVINSAQ</sequence>
<dbReference type="Pfam" id="PF11702">
    <property type="entry name" value="DUF3295"/>
    <property type="match status" value="1"/>
</dbReference>
<evidence type="ECO:0000313" key="3">
    <source>
        <dbReference type="EMBL" id="RXW15141.1"/>
    </source>
</evidence>